<dbReference type="OrthoDB" id="2376237at2"/>
<name>A0A395JPU9_9GAMM</name>
<dbReference type="SUPFAM" id="SSF54909">
    <property type="entry name" value="Dimeric alpha+beta barrel"/>
    <property type="match status" value="1"/>
</dbReference>
<gene>
    <name evidence="3" type="ORF">DFR28_1011058</name>
</gene>
<keyword evidence="4" id="KW-1185">Reference proteome</keyword>
<comment type="caution">
    <text evidence="3">The sequence shown here is derived from an EMBL/GenBank/DDBJ whole genome shotgun (WGS) entry which is preliminary data.</text>
</comment>
<proteinExistence type="predicted"/>
<evidence type="ECO:0000313" key="4">
    <source>
        <dbReference type="Proteomes" id="UP000253083"/>
    </source>
</evidence>
<dbReference type="InterPro" id="IPR011008">
    <property type="entry name" value="Dimeric_a/b-barrel"/>
</dbReference>
<dbReference type="RefSeq" id="WP_113953219.1">
    <property type="nucleotide sequence ID" value="NZ_QNRT01000001.1"/>
</dbReference>
<feature type="region of interest" description="Disordered" evidence="1">
    <location>
        <begin position="136"/>
        <end position="160"/>
    </location>
</feature>
<protein>
    <submittedName>
        <fullName evidence="3">Uncharacterized protein DUF3291</fullName>
    </submittedName>
</protein>
<dbReference type="EMBL" id="QNRT01000001">
    <property type="protein sequence ID" value="RBP53671.1"/>
    <property type="molecule type" value="Genomic_DNA"/>
</dbReference>
<organism evidence="3 4">
    <name type="scientific">Arenicella xantha</name>
    <dbReference type="NCBI Taxonomy" id="644221"/>
    <lineage>
        <taxon>Bacteria</taxon>
        <taxon>Pseudomonadati</taxon>
        <taxon>Pseudomonadota</taxon>
        <taxon>Gammaproteobacteria</taxon>
        <taxon>Arenicellales</taxon>
        <taxon>Arenicellaceae</taxon>
        <taxon>Arenicella</taxon>
    </lineage>
</organism>
<dbReference type="Pfam" id="PF11695">
    <property type="entry name" value="DUF3291"/>
    <property type="match status" value="1"/>
</dbReference>
<evidence type="ECO:0000259" key="2">
    <source>
        <dbReference type="Pfam" id="PF11695"/>
    </source>
</evidence>
<evidence type="ECO:0000256" key="1">
    <source>
        <dbReference type="SAM" id="MobiDB-lite"/>
    </source>
</evidence>
<sequence>MKYHLAQLNIALFRLPKEHPDNKEFIDNLDRVNAIAETQEGFVWRFTGEGNDAMDVQAFDDPNIASNMSLWTDLNSLGAFVYRNKEHREIMRRRGEWFDKIDFYLVLWWVPAGHTPTLEEAKEKLELLTKGGPTEKAFTFKEPFPSPDESKVSPILDECA</sequence>
<reference evidence="3 4" key="1">
    <citation type="submission" date="2018-06" db="EMBL/GenBank/DDBJ databases">
        <title>Genomic Encyclopedia of Type Strains, Phase IV (KMG-IV): sequencing the most valuable type-strain genomes for metagenomic binning, comparative biology and taxonomic classification.</title>
        <authorList>
            <person name="Goeker M."/>
        </authorList>
    </citation>
    <scope>NUCLEOTIDE SEQUENCE [LARGE SCALE GENOMIC DNA]</scope>
    <source>
        <strain evidence="3 4">DSM 24032</strain>
    </source>
</reference>
<accession>A0A395JPU9</accession>
<dbReference type="InParanoid" id="A0A395JPU9"/>
<feature type="domain" description="DUF3291" evidence="2">
    <location>
        <begin position="5"/>
        <end position="142"/>
    </location>
</feature>
<dbReference type="InterPro" id="IPR021708">
    <property type="entry name" value="DUF3291"/>
</dbReference>
<dbReference type="Proteomes" id="UP000253083">
    <property type="component" value="Unassembled WGS sequence"/>
</dbReference>
<dbReference type="AlphaFoldDB" id="A0A395JPU9"/>
<evidence type="ECO:0000313" key="3">
    <source>
        <dbReference type="EMBL" id="RBP53671.1"/>
    </source>
</evidence>